<dbReference type="RefSeq" id="WP_015217789.1">
    <property type="nucleotide sequence ID" value="NC_019773.1"/>
</dbReference>
<name>K9ZQ28_ANACC</name>
<geneLocation type="plasmid" evidence="1 2">
    <name>pANACY.03</name>
</geneLocation>
<dbReference type="HOGENOM" id="CLU_1830941_0_0_3"/>
<evidence type="ECO:0000313" key="2">
    <source>
        <dbReference type="Proteomes" id="UP000010474"/>
    </source>
</evidence>
<reference evidence="2" key="1">
    <citation type="journal article" date="2013" name="Proc. Natl. Acad. Sci. U.S.A.">
        <title>Improving the coverage of the cyanobacterial phylum using diversity-driven genome sequencing.</title>
        <authorList>
            <person name="Shih P.M."/>
            <person name="Wu D."/>
            <person name="Latifi A."/>
            <person name="Axen S.D."/>
            <person name="Fewer D.P."/>
            <person name="Talla E."/>
            <person name="Calteau A."/>
            <person name="Cai F."/>
            <person name="Tandeau de Marsac N."/>
            <person name="Rippka R."/>
            <person name="Herdman M."/>
            <person name="Sivonen K."/>
            <person name="Coursin T."/>
            <person name="Laurent T."/>
            <person name="Goodwin L."/>
            <person name="Nolan M."/>
            <person name="Davenport K.W."/>
            <person name="Han C.S."/>
            <person name="Rubin E.M."/>
            <person name="Eisen J.A."/>
            <person name="Woyke T."/>
            <person name="Gugger M."/>
            <person name="Kerfeld C.A."/>
        </authorList>
    </citation>
    <scope>NUCLEOTIDE SEQUENCE [LARGE SCALE GENOMIC DNA]</scope>
    <source>
        <strain evidence="2">ATCC 27899 / PCC 7122</strain>
    </source>
</reference>
<dbReference type="PATRIC" id="fig|272123.3.peg.6567"/>
<protein>
    <submittedName>
        <fullName evidence="1">Uncharacterized protein</fullName>
    </submittedName>
</protein>
<dbReference type="Proteomes" id="UP000010474">
    <property type="component" value="Plasmid pANACY.03"/>
</dbReference>
<keyword evidence="2" id="KW-1185">Reference proteome</keyword>
<proteinExistence type="predicted"/>
<gene>
    <name evidence="1" type="ordered locus">Anacy_6046</name>
</gene>
<accession>K9ZQ28</accession>
<dbReference type="OrthoDB" id="495925at2"/>
<evidence type="ECO:0000313" key="1">
    <source>
        <dbReference type="EMBL" id="AFZ61323.1"/>
    </source>
</evidence>
<organism evidence="1 2">
    <name type="scientific">Anabaena cylindrica (strain ATCC 27899 / PCC 7122)</name>
    <dbReference type="NCBI Taxonomy" id="272123"/>
    <lineage>
        <taxon>Bacteria</taxon>
        <taxon>Bacillati</taxon>
        <taxon>Cyanobacteriota</taxon>
        <taxon>Cyanophyceae</taxon>
        <taxon>Nostocales</taxon>
        <taxon>Nostocaceae</taxon>
        <taxon>Anabaena</taxon>
    </lineage>
</organism>
<sequence length="141" mass="15933">MENERAIYETVTGARVNDVHWWRVKRDMRTAELPLTKDGFELFIALRKTSPRYFSQYHKIKGKISKVESSIGDGCTGQQFINLLEKLGITPNKGTISRWFKTAGGFKAKSFYAKQVLIPICAVALIYKSKVQSSQLSKIGA</sequence>
<dbReference type="AlphaFoldDB" id="K9ZQ28"/>
<keyword evidence="1" id="KW-0614">Plasmid</keyword>
<dbReference type="EMBL" id="CP003662">
    <property type="protein sequence ID" value="AFZ61323.1"/>
    <property type="molecule type" value="Genomic_DNA"/>
</dbReference>
<dbReference type="KEGG" id="acy:Anacy_6046"/>